<dbReference type="InterPro" id="IPR054103">
    <property type="entry name" value="CAND6-7_N"/>
</dbReference>
<name>A0AAD4J1T2_PERFH</name>
<evidence type="ECO:0000259" key="9">
    <source>
        <dbReference type="Pfam" id="PF21904"/>
    </source>
</evidence>
<evidence type="ECO:0000256" key="1">
    <source>
        <dbReference type="ARBA" id="ARBA00004141"/>
    </source>
</evidence>
<dbReference type="InterPro" id="IPR009637">
    <property type="entry name" value="GPR107/GPR108-like"/>
</dbReference>
<dbReference type="GO" id="GO:0016020">
    <property type="term" value="C:membrane"/>
    <property type="evidence" value="ECO:0007669"/>
    <property type="project" value="UniProtKB-SubCell"/>
</dbReference>
<evidence type="ECO:0008006" key="12">
    <source>
        <dbReference type="Google" id="ProtNLM"/>
    </source>
</evidence>
<dbReference type="EMBL" id="SDAM02000176">
    <property type="protein sequence ID" value="KAH6825276.1"/>
    <property type="molecule type" value="Genomic_DNA"/>
</dbReference>
<feature type="transmembrane region" description="Helical" evidence="6">
    <location>
        <begin position="356"/>
        <end position="374"/>
    </location>
</feature>
<organism evidence="10 11">
    <name type="scientific">Perilla frutescens var. hirtella</name>
    <name type="common">Perilla citriodora</name>
    <name type="synonym">Perilla setoyensis</name>
    <dbReference type="NCBI Taxonomy" id="608512"/>
    <lineage>
        <taxon>Eukaryota</taxon>
        <taxon>Viridiplantae</taxon>
        <taxon>Streptophyta</taxon>
        <taxon>Embryophyta</taxon>
        <taxon>Tracheophyta</taxon>
        <taxon>Spermatophyta</taxon>
        <taxon>Magnoliopsida</taxon>
        <taxon>eudicotyledons</taxon>
        <taxon>Gunneridae</taxon>
        <taxon>Pentapetalae</taxon>
        <taxon>asterids</taxon>
        <taxon>lamiids</taxon>
        <taxon>Lamiales</taxon>
        <taxon>Lamiaceae</taxon>
        <taxon>Nepetoideae</taxon>
        <taxon>Elsholtzieae</taxon>
        <taxon>Perilla</taxon>
    </lineage>
</organism>
<dbReference type="PANTHER" id="PTHR21229:SF2">
    <property type="entry name" value="RE59932P"/>
    <property type="match status" value="1"/>
</dbReference>
<feature type="transmembrane region" description="Helical" evidence="6">
    <location>
        <begin position="239"/>
        <end position="265"/>
    </location>
</feature>
<dbReference type="InterPro" id="IPR053937">
    <property type="entry name" value="GOST_TM"/>
</dbReference>
<comment type="subcellular location">
    <subcellularLocation>
        <location evidence="1">Membrane</location>
        <topology evidence="1">Multi-pass membrane protein</topology>
    </subcellularLocation>
</comment>
<dbReference type="PANTHER" id="PTHR21229">
    <property type="entry name" value="LUNG SEVEN TRANSMEMBRANE RECEPTOR"/>
    <property type="match status" value="1"/>
</dbReference>
<dbReference type="Pfam" id="PF21904">
    <property type="entry name" value="CAND6-7_N"/>
    <property type="match status" value="1"/>
</dbReference>
<keyword evidence="4 6" id="KW-1133">Transmembrane helix</keyword>
<evidence type="ECO:0000256" key="6">
    <source>
        <dbReference type="SAM" id="Phobius"/>
    </source>
</evidence>
<evidence type="ECO:0000256" key="7">
    <source>
        <dbReference type="SAM" id="SignalP"/>
    </source>
</evidence>
<feature type="transmembrane region" description="Helical" evidence="6">
    <location>
        <begin position="309"/>
        <end position="335"/>
    </location>
</feature>
<reference evidence="10 11" key="1">
    <citation type="journal article" date="2021" name="Nat. Commun.">
        <title>Incipient diploidization of the medicinal plant Perilla within 10,000 years.</title>
        <authorList>
            <person name="Zhang Y."/>
            <person name="Shen Q."/>
            <person name="Leng L."/>
            <person name="Zhang D."/>
            <person name="Chen S."/>
            <person name="Shi Y."/>
            <person name="Ning Z."/>
            <person name="Chen S."/>
        </authorList>
    </citation>
    <scope>NUCLEOTIDE SEQUENCE [LARGE SCALE GENOMIC DNA]</scope>
    <source>
        <strain evidence="11">cv. PC099</strain>
    </source>
</reference>
<evidence type="ECO:0000256" key="5">
    <source>
        <dbReference type="ARBA" id="ARBA00023136"/>
    </source>
</evidence>
<evidence type="ECO:0000313" key="11">
    <source>
        <dbReference type="Proteomes" id="UP001190926"/>
    </source>
</evidence>
<keyword evidence="3 7" id="KW-0732">Signal</keyword>
<proteinExistence type="predicted"/>
<keyword evidence="5 6" id="KW-0472">Membrane</keyword>
<feature type="domain" description="CAND6/7 N-terminal" evidence="9">
    <location>
        <begin position="27"/>
        <end position="152"/>
    </location>
</feature>
<evidence type="ECO:0000259" key="8">
    <source>
        <dbReference type="Pfam" id="PF06814"/>
    </source>
</evidence>
<feature type="domain" description="GOST seven transmembrane" evidence="8">
    <location>
        <begin position="176"/>
        <end position="385"/>
    </location>
</feature>
<evidence type="ECO:0000256" key="3">
    <source>
        <dbReference type="ARBA" id="ARBA00022729"/>
    </source>
</evidence>
<protein>
    <recommendedName>
        <fullName evidence="12">Lung seven transmembrane receptor</fullName>
    </recommendedName>
</protein>
<feature type="chain" id="PRO_5042133543" description="Lung seven transmembrane receptor" evidence="7">
    <location>
        <begin position="24"/>
        <end position="436"/>
    </location>
</feature>
<feature type="transmembrane region" description="Helical" evidence="6">
    <location>
        <begin position="174"/>
        <end position="193"/>
    </location>
</feature>
<gene>
    <name evidence="10" type="ORF">C2S53_007000</name>
</gene>
<accession>A0AAD4J1T2</accession>
<evidence type="ECO:0000256" key="2">
    <source>
        <dbReference type="ARBA" id="ARBA00022692"/>
    </source>
</evidence>
<keyword evidence="11" id="KW-1185">Reference proteome</keyword>
<feature type="signal peptide" evidence="7">
    <location>
        <begin position="1"/>
        <end position="23"/>
    </location>
</feature>
<evidence type="ECO:0000313" key="10">
    <source>
        <dbReference type="EMBL" id="KAH6825276.1"/>
    </source>
</evidence>
<evidence type="ECO:0000256" key="4">
    <source>
        <dbReference type="ARBA" id="ARBA00022989"/>
    </source>
</evidence>
<sequence>MQENLYFLLLIILFSAVFNPAKSEIQTFKISSDPRPFILFEDFGFNSPGYISVSVSSVSIAAASSSVNPTKLSFMGCFYGPSPARQAMEQALLKDICIIGNPFVFPIFTFNERSKVLNKTILVTIPDLYFIFLVNCAKNSSISMTMNLQTYNINPSNGDPDYIDEQFANLPTTLSIFSFLYLVFLLTWSYYCNKNKQFLRKVHELMALLLFLRFLELVSHASSLHWIRQTGSPHVWKFLWLLVYFGRNILFIEVIMLIRAGWSLFRPNLHNDQRRAISITVSLQAIASSCFVLINGLGPSDRNYRLWTVTYYAVDFICCVIMTLPFSQSIDNLVITSKIEGKEAKKMVYKRAYENFALALCIYAGFTRLGMFLLRTITAYNLWCLSIALELTIELIFYSVVYSMFWPNERYDYVVLDQDRDEDPSSDAFSDFRLEF</sequence>
<feature type="transmembrane region" description="Helical" evidence="6">
    <location>
        <begin position="380"/>
        <end position="401"/>
    </location>
</feature>
<dbReference type="GO" id="GO:0005794">
    <property type="term" value="C:Golgi apparatus"/>
    <property type="evidence" value="ECO:0007669"/>
    <property type="project" value="TreeGrafter"/>
</dbReference>
<dbReference type="AlphaFoldDB" id="A0AAD4J1T2"/>
<dbReference type="Pfam" id="PF06814">
    <property type="entry name" value="GOST_TM"/>
    <property type="match status" value="1"/>
</dbReference>
<feature type="transmembrane region" description="Helical" evidence="6">
    <location>
        <begin position="277"/>
        <end position="297"/>
    </location>
</feature>
<comment type="caution">
    <text evidence="10">The sequence shown here is derived from an EMBL/GenBank/DDBJ whole genome shotgun (WGS) entry which is preliminary data.</text>
</comment>
<dbReference type="Proteomes" id="UP001190926">
    <property type="component" value="Unassembled WGS sequence"/>
</dbReference>
<keyword evidence="2 6" id="KW-0812">Transmembrane</keyword>